<feature type="domain" description="Glycosyl transferase family 1" evidence="1">
    <location>
        <begin position="194"/>
        <end position="347"/>
    </location>
</feature>
<dbReference type="InterPro" id="IPR001296">
    <property type="entry name" value="Glyco_trans_1"/>
</dbReference>
<dbReference type="EMBL" id="JADIMW010000047">
    <property type="protein sequence ID" value="MBO8438115.1"/>
    <property type="molecule type" value="Genomic_DNA"/>
</dbReference>
<dbReference type="SUPFAM" id="SSF53756">
    <property type="entry name" value="UDP-Glycosyltransferase/glycogen phosphorylase"/>
    <property type="match status" value="1"/>
</dbReference>
<accession>A0A9D9E564</accession>
<dbReference type="InterPro" id="IPR028098">
    <property type="entry name" value="Glyco_trans_4-like_N"/>
</dbReference>
<proteinExistence type="predicted"/>
<organism evidence="3 4">
    <name type="scientific">Candidatus Caccoplasma merdipullorum</name>
    <dbReference type="NCBI Taxonomy" id="2840718"/>
    <lineage>
        <taxon>Bacteria</taxon>
        <taxon>Pseudomonadati</taxon>
        <taxon>Bacteroidota</taxon>
        <taxon>Bacteroidia</taxon>
        <taxon>Bacteroidales</taxon>
        <taxon>Bacteroidaceae</taxon>
        <taxon>Bacteroidaceae incertae sedis</taxon>
        <taxon>Candidatus Caccoplasma</taxon>
    </lineage>
</organism>
<evidence type="ECO:0000313" key="3">
    <source>
        <dbReference type="EMBL" id="MBO8438115.1"/>
    </source>
</evidence>
<dbReference type="Pfam" id="PF00534">
    <property type="entry name" value="Glycos_transf_1"/>
    <property type="match status" value="1"/>
</dbReference>
<reference evidence="3" key="1">
    <citation type="submission" date="2020-10" db="EMBL/GenBank/DDBJ databases">
        <authorList>
            <person name="Gilroy R."/>
        </authorList>
    </citation>
    <scope>NUCLEOTIDE SEQUENCE</scope>
    <source>
        <strain evidence="3">G3-4614</strain>
    </source>
</reference>
<dbReference type="InterPro" id="IPR050194">
    <property type="entry name" value="Glycosyltransferase_grp1"/>
</dbReference>
<comment type="caution">
    <text evidence="3">The sequence shown here is derived from an EMBL/GenBank/DDBJ whole genome shotgun (WGS) entry which is preliminary data.</text>
</comment>
<dbReference type="Pfam" id="PF13439">
    <property type="entry name" value="Glyco_transf_4"/>
    <property type="match status" value="1"/>
</dbReference>
<dbReference type="PANTHER" id="PTHR45947:SF3">
    <property type="entry name" value="SULFOQUINOVOSYL TRANSFERASE SQD2"/>
    <property type="match status" value="1"/>
</dbReference>
<dbReference type="AlphaFoldDB" id="A0A9D9E564"/>
<dbReference type="Gene3D" id="3.40.50.2000">
    <property type="entry name" value="Glycogen Phosphorylase B"/>
    <property type="match status" value="2"/>
</dbReference>
<reference evidence="3" key="2">
    <citation type="journal article" date="2021" name="PeerJ">
        <title>Extensive microbial diversity within the chicken gut microbiome revealed by metagenomics and culture.</title>
        <authorList>
            <person name="Gilroy R."/>
            <person name="Ravi A."/>
            <person name="Getino M."/>
            <person name="Pursley I."/>
            <person name="Horton D.L."/>
            <person name="Alikhan N.F."/>
            <person name="Baker D."/>
            <person name="Gharbi K."/>
            <person name="Hall N."/>
            <person name="Watson M."/>
            <person name="Adriaenssens E.M."/>
            <person name="Foster-Nyarko E."/>
            <person name="Jarju S."/>
            <person name="Secka A."/>
            <person name="Antonio M."/>
            <person name="Oren A."/>
            <person name="Chaudhuri R.R."/>
            <person name="La Ragione R."/>
            <person name="Hildebrand F."/>
            <person name="Pallen M.J."/>
        </authorList>
    </citation>
    <scope>NUCLEOTIDE SEQUENCE</scope>
    <source>
        <strain evidence="3">G3-4614</strain>
    </source>
</reference>
<dbReference type="PANTHER" id="PTHR45947">
    <property type="entry name" value="SULFOQUINOVOSYL TRANSFERASE SQD2"/>
    <property type="match status" value="1"/>
</dbReference>
<name>A0A9D9E564_9BACT</name>
<sequence length="381" mass="43344">MKILQTITDLNLSSGGAASATLNLFDELRRQEVDTTLLTLLPHHPNDLFMGSDRKGIVAFEYDGKTKFVYSRNLKKYLSENRGFDLYHANGIWTYPTHITARTAQKLKKPYIITVHGMLNENALKYTSLGKRAFLSLFQKEELSRAACIHATSKYEAECIRKAGINTPVAIIPNGINKNEICSCKKENDPICRFAYIGRIDPVKNIETLLSAWYKAGFVKSDRELLIIGGCNDTYYLKKLLNFTKRHQMDNVRFTGQINHEETERMYATMKYLVLPSKSECFGMVVPEALAKGIPVIATEGTPWSELNDYRCGWWIKNDTGSLCNALVTAYSTPGKDYDEMSENGIKVVTRKYIIEECAKKMKMLYEYILGINNNKPDFII</sequence>
<gene>
    <name evidence="3" type="ORF">IAC54_04365</name>
</gene>
<evidence type="ECO:0000313" key="4">
    <source>
        <dbReference type="Proteomes" id="UP000823636"/>
    </source>
</evidence>
<evidence type="ECO:0000259" key="1">
    <source>
        <dbReference type="Pfam" id="PF00534"/>
    </source>
</evidence>
<feature type="domain" description="Glycosyltransferase subfamily 4-like N-terminal" evidence="2">
    <location>
        <begin position="15"/>
        <end position="178"/>
    </location>
</feature>
<dbReference type="Proteomes" id="UP000823636">
    <property type="component" value="Unassembled WGS sequence"/>
</dbReference>
<evidence type="ECO:0000259" key="2">
    <source>
        <dbReference type="Pfam" id="PF13439"/>
    </source>
</evidence>
<dbReference type="GO" id="GO:0016757">
    <property type="term" value="F:glycosyltransferase activity"/>
    <property type="evidence" value="ECO:0007669"/>
    <property type="project" value="InterPro"/>
</dbReference>
<protein>
    <submittedName>
        <fullName evidence="3">Glycosyltransferase</fullName>
    </submittedName>
</protein>